<accession>A0A9X2WIM9</accession>
<keyword evidence="4" id="KW-1185">Reference proteome</keyword>
<feature type="domain" description="DUF4124" evidence="2">
    <location>
        <begin position="16"/>
        <end position="51"/>
    </location>
</feature>
<dbReference type="Proteomes" id="UP001147830">
    <property type="component" value="Unassembled WGS sequence"/>
</dbReference>
<keyword evidence="1" id="KW-0732">Signal</keyword>
<dbReference type="Pfam" id="PF13511">
    <property type="entry name" value="DUF4124"/>
    <property type="match status" value="1"/>
</dbReference>
<comment type="caution">
    <text evidence="3">The sequence shown here is derived from an EMBL/GenBank/DDBJ whole genome shotgun (WGS) entry which is preliminary data.</text>
</comment>
<evidence type="ECO:0000313" key="3">
    <source>
        <dbReference type="EMBL" id="MCT7360923.1"/>
    </source>
</evidence>
<dbReference type="AlphaFoldDB" id="A0A9X2WIM9"/>
<reference evidence="3" key="2">
    <citation type="submission" date="2022-08" db="EMBL/GenBank/DDBJ databases">
        <authorList>
            <person name="Dong C."/>
        </authorList>
    </citation>
    <scope>NUCLEOTIDE SEQUENCE</scope>
    <source>
        <strain evidence="3">59MF3M-4</strain>
    </source>
</reference>
<sequence>MYRRNAVAAAIKCVVFWLLSASVAQAAVYRWVDERGQVHFSDKPHKQAEVLELKMQGNNGWQPLDIRVIQEGSLASAAQQLDLARIQREVNEVYRFYDQVMYFDFYRQVPVKIHLLADQREYMAFVQRISGHSAANSLGVYLPKTHEIAVFIHDDALGGIESTYRTIRHEASHAILHSLAQILPDWLNEGMAEQMETLSYSPEGFLISSHDSNRRSFLARKNKAMDVLAFIEVRSNDWRNANHQRGVNQQMAGQLVYMLLSTTYGRSLITRLLQDYKRGVNKRAFYLLDEHYIGGAQALKTHWHNWLKGGMSTPAEIRLQ</sequence>
<evidence type="ECO:0000256" key="1">
    <source>
        <dbReference type="SAM" id="SignalP"/>
    </source>
</evidence>
<name>A0A9X2WIM9_9GAMM</name>
<evidence type="ECO:0000259" key="2">
    <source>
        <dbReference type="Pfam" id="PF13511"/>
    </source>
</evidence>
<dbReference type="EMBL" id="JAOANI010000029">
    <property type="protein sequence ID" value="MCT7360923.1"/>
    <property type="molecule type" value="Genomic_DNA"/>
</dbReference>
<reference evidence="3" key="1">
    <citation type="journal article" date="2022" name="Front. Microbiol.">
        <title>Genome-based taxonomic rearrangement of Oceanobacter-related bacteria including the description of Thalassolituus hydrocarbonoclasticus sp. nov. and Thalassolituus pacificus sp. nov. and emended description of the genus Thalassolituus.</title>
        <authorList>
            <person name="Dong C."/>
            <person name="Wei L."/>
            <person name="Wang J."/>
            <person name="Lai Q."/>
            <person name="Huang Z."/>
            <person name="Shao Z."/>
        </authorList>
    </citation>
    <scope>NUCLEOTIDE SEQUENCE</scope>
    <source>
        <strain evidence="3">59MF3M-4</strain>
    </source>
</reference>
<dbReference type="InterPro" id="IPR025392">
    <property type="entry name" value="DUF4124"/>
</dbReference>
<protein>
    <submittedName>
        <fullName evidence="3">DUF4124 domain-containing protein</fullName>
    </submittedName>
</protein>
<feature type="signal peptide" evidence="1">
    <location>
        <begin position="1"/>
        <end position="26"/>
    </location>
</feature>
<dbReference type="RefSeq" id="WP_260977757.1">
    <property type="nucleotide sequence ID" value="NZ_JAOANI010000029.1"/>
</dbReference>
<gene>
    <name evidence="3" type="ORF">NYR02_18015</name>
</gene>
<feature type="chain" id="PRO_5040872750" evidence="1">
    <location>
        <begin position="27"/>
        <end position="320"/>
    </location>
</feature>
<evidence type="ECO:0000313" key="4">
    <source>
        <dbReference type="Proteomes" id="UP001147830"/>
    </source>
</evidence>
<proteinExistence type="predicted"/>
<organism evidence="3 4">
    <name type="scientific">Thalassolituus pacificus</name>
    <dbReference type="NCBI Taxonomy" id="2975440"/>
    <lineage>
        <taxon>Bacteria</taxon>
        <taxon>Pseudomonadati</taxon>
        <taxon>Pseudomonadota</taxon>
        <taxon>Gammaproteobacteria</taxon>
        <taxon>Oceanospirillales</taxon>
        <taxon>Oceanospirillaceae</taxon>
        <taxon>Thalassolituus</taxon>
    </lineage>
</organism>